<dbReference type="InterPro" id="IPR050388">
    <property type="entry name" value="ABC_Ni/Peptide_Import"/>
</dbReference>
<sequence>MSKLLELNHVTFSFKTYGGVVQSVRDVSFDIEQGEIVGVVGESGCGKSVTCQCIMRLNPEPPGFFGGDSSIKYNGEELLQKNEKEMRAIRGKEIGFIFQDPMTSLNPTMKIGKQIEEVFAYDKSMSKEEKKQKALDILSTVGISDAARRYGQYPHELSGGMKQRVMIAIALVGNPSVVIADEPTTSLDVTIEAQILELLKEMKEKFNVSIILITHDLGVIAKLCDRVMVMYGGKIVERGTVENIFYHTKHPYTAGLLKSIAKLDMEKGEKLTPIEGTPPDLFNPPAGCPFAARCEYCMEICNEVFPEEYYIAEGHRSCCWLQHEDAPEVDLTNGEIKEEGNGK</sequence>
<protein>
    <submittedName>
        <fullName evidence="9">Oligopeptide transport system ATP-binding protein</fullName>
    </submittedName>
</protein>
<keyword evidence="3" id="KW-0813">Transport</keyword>
<dbReference type="SUPFAM" id="SSF52540">
    <property type="entry name" value="P-loop containing nucleoside triphosphate hydrolases"/>
    <property type="match status" value="1"/>
</dbReference>
<dbReference type="GO" id="GO:0005886">
    <property type="term" value="C:plasma membrane"/>
    <property type="evidence" value="ECO:0007669"/>
    <property type="project" value="UniProtKB-SubCell"/>
</dbReference>
<evidence type="ECO:0000256" key="2">
    <source>
        <dbReference type="ARBA" id="ARBA00005417"/>
    </source>
</evidence>
<dbReference type="RefSeq" id="WP_109714311.1">
    <property type="nucleotide sequence ID" value="NZ_QGDS01000019.1"/>
</dbReference>
<evidence type="ECO:0000313" key="9">
    <source>
        <dbReference type="EMBL" id="SUQ15990.1"/>
    </source>
</evidence>
<dbReference type="SMART" id="SM00382">
    <property type="entry name" value="AAA"/>
    <property type="match status" value="1"/>
</dbReference>
<evidence type="ECO:0000259" key="8">
    <source>
        <dbReference type="PROSITE" id="PS50893"/>
    </source>
</evidence>
<comment type="subcellular location">
    <subcellularLocation>
        <location evidence="1">Cell membrane</location>
        <topology evidence="1">Peripheral membrane protein</topology>
    </subcellularLocation>
</comment>
<dbReference type="PROSITE" id="PS00211">
    <property type="entry name" value="ABC_TRANSPORTER_1"/>
    <property type="match status" value="1"/>
</dbReference>
<keyword evidence="6 9" id="KW-0067">ATP-binding</keyword>
<name>A0A315ZR06_9FIRM</name>
<dbReference type="CDD" id="cd03257">
    <property type="entry name" value="ABC_NikE_OppD_transporters"/>
    <property type="match status" value="1"/>
</dbReference>
<dbReference type="InterPro" id="IPR017871">
    <property type="entry name" value="ABC_transporter-like_CS"/>
</dbReference>
<proteinExistence type="inferred from homology"/>
<dbReference type="Pfam" id="PF00005">
    <property type="entry name" value="ABC_tran"/>
    <property type="match status" value="1"/>
</dbReference>
<gene>
    <name evidence="9" type="ORF">SAMN05216529_11938</name>
</gene>
<feature type="domain" description="ABC transporter" evidence="8">
    <location>
        <begin position="5"/>
        <end position="257"/>
    </location>
</feature>
<dbReference type="InterPro" id="IPR003439">
    <property type="entry name" value="ABC_transporter-like_ATP-bd"/>
</dbReference>
<dbReference type="Pfam" id="PF08352">
    <property type="entry name" value="oligo_HPY"/>
    <property type="match status" value="1"/>
</dbReference>
<evidence type="ECO:0000256" key="5">
    <source>
        <dbReference type="ARBA" id="ARBA00022741"/>
    </source>
</evidence>
<dbReference type="PANTHER" id="PTHR43297:SF2">
    <property type="entry name" value="DIPEPTIDE TRANSPORT ATP-BINDING PROTEIN DPPD"/>
    <property type="match status" value="1"/>
</dbReference>
<keyword evidence="7" id="KW-0472">Membrane</keyword>
<keyword evidence="4" id="KW-1003">Cell membrane</keyword>
<reference evidence="10" key="1">
    <citation type="submission" date="2017-07" db="EMBL/GenBank/DDBJ databases">
        <authorList>
            <person name="Varghese N."/>
            <person name="Submissions S."/>
        </authorList>
    </citation>
    <scope>NUCLEOTIDE SEQUENCE [LARGE SCALE GENOMIC DNA]</scope>
    <source>
        <strain evidence="10">NLAE-zl-C134</strain>
    </source>
</reference>
<dbReference type="OrthoDB" id="9806285at2"/>
<organism evidence="9 10">
    <name type="scientific">Faecalicatena contorta</name>
    <dbReference type="NCBI Taxonomy" id="39482"/>
    <lineage>
        <taxon>Bacteria</taxon>
        <taxon>Bacillati</taxon>
        <taxon>Bacillota</taxon>
        <taxon>Clostridia</taxon>
        <taxon>Lachnospirales</taxon>
        <taxon>Lachnospiraceae</taxon>
        <taxon>Faecalicatena</taxon>
    </lineage>
</organism>
<evidence type="ECO:0000256" key="7">
    <source>
        <dbReference type="ARBA" id="ARBA00023136"/>
    </source>
</evidence>
<evidence type="ECO:0000313" key="10">
    <source>
        <dbReference type="Proteomes" id="UP000254051"/>
    </source>
</evidence>
<accession>A0A315ZR06</accession>
<evidence type="ECO:0000256" key="3">
    <source>
        <dbReference type="ARBA" id="ARBA00022448"/>
    </source>
</evidence>
<dbReference type="NCBIfam" id="TIGR01727">
    <property type="entry name" value="oligo_HPY"/>
    <property type="match status" value="1"/>
</dbReference>
<dbReference type="Proteomes" id="UP000254051">
    <property type="component" value="Unassembled WGS sequence"/>
</dbReference>
<dbReference type="AlphaFoldDB" id="A0A315ZR06"/>
<dbReference type="InterPro" id="IPR003593">
    <property type="entry name" value="AAA+_ATPase"/>
</dbReference>
<keyword evidence="5" id="KW-0547">Nucleotide-binding</keyword>
<keyword evidence="10" id="KW-1185">Reference proteome</keyword>
<dbReference type="GO" id="GO:0016887">
    <property type="term" value="F:ATP hydrolysis activity"/>
    <property type="evidence" value="ECO:0007669"/>
    <property type="project" value="InterPro"/>
</dbReference>
<dbReference type="PROSITE" id="PS50893">
    <property type="entry name" value="ABC_TRANSPORTER_2"/>
    <property type="match status" value="1"/>
</dbReference>
<dbReference type="EMBL" id="UHJJ01000019">
    <property type="protein sequence ID" value="SUQ15990.1"/>
    <property type="molecule type" value="Genomic_DNA"/>
</dbReference>
<dbReference type="FunFam" id="3.40.50.300:FF:000016">
    <property type="entry name" value="Oligopeptide ABC transporter ATP-binding component"/>
    <property type="match status" value="1"/>
</dbReference>
<dbReference type="GO" id="GO:0015833">
    <property type="term" value="P:peptide transport"/>
    <property type="evidence" value="ECO:0007669"/>
    <property type="project" value="InterPro"/>
</dbReference>
<evidence type="ECO:0000256" key="1">
    <source>
        <dbReference type="ARBA" id="ARBA00004202"/>
    </source>
</evidence>
<dbReference type="PANTHER" id="PTHR43297">
    <property type="entry name" value="OLIGOPEPTIDE TRANSPORT ATP-BINDING PROTEIN APPD"/>
    <property type="match status" value="1"/>
</dbReference>
<dbReference type="Gene3D" id="3.40.50.300">
    <property type="entry name" value="P-loop containing nucleotide triphosphate hydrolases"/>
    <property type="match status" value="1"/>
</dbReference>
<dbReference type="InterPro" id="IPR027417">
    <property type="entry name" value="P-loop_NTPase"/>
</dbReference>
<dbReference type="GO" id="GO:0005524">
    <property type="term" value="F:ATP binding"/>
    <property type="evidence" value="ECO:0007669"/>
    <property type="project" value="UniProtKB-KW"/>
</dbReference>
<evidence type="ECO:0000256" key="6">
    <source>
        <dbReference type="ARBA" id="ARBA00022840"/>
    </source>
</evidence>
<comment type="similarity">
    <text evidence="2">Belongs to the ABC transporter superfamily.</text>
</comment>
<dbReference type="InterPro" id="IPR013563">
    <property type="entry name" value="Oligopep_ABC_C"/>
</dbReference>
<evidence type="ECO:0000256" key="4">
    <source>
        <dbReference type="ARBA" id="ARBA00022475"/>
    </source>
</evidence>